<accession>A0A2G5CKM9</accession>
<keyword evidence="1" id="KW-0732">Signal</keyword>
<feature type="domain" description="Bulb-type lectin" evidence="4">
    <location>
        <begin position="3"/>
        <end position="40"/>
    </location>
</feature>
<dbReference type="STRING" id="218851.A0A2G5CKM9"/>
<dbReference type="PANTHER" id="PTHR47976">
    <property type="entry name" value="G-TYPE LECTIN S-RECEPTOR-LIKE SERINE/THREONINE-PROTEIN KINASE SD2-5"/>
    <property type="match status" value="1"/>
</dbReference>
<sequence length="159" mass="18006">MKIDGTGNLILHNAEDAFIWQSFDHPTDTWVSGQTLAIGQRVVASVSDLNRSSETKDPILVSASDYASYKFFYIWFDSDGHLRQYHFLDGMEKLVEDILSNELRDCGYPTVCGNYGICSDDGQCSCPKGRNRDSSYFIKVQATSYLTCSAWKSSYREKH</sequence>
<evidence type="ECO:0000313" key="5">
    <source>
        <dbReference type="EMBL" id="PIA31872.1"/>
    </source>
</evidence>
<dbReference type="GO" id="GO:0048544">
    <property type="term" value="P:recognition of pollen"/>
    <property type="evidence" value="ECO:0007669"/>
    <property type="project" value="InterPro"/>
</dbReference>
<organism evidence="5 6">
    <name type="scientific">Aquilegia coerulea</name>
    <name type="common">Rocky mountain columbine</name>
    <dbReference type="NCBI Taxonomy" id="218851"/>
    <lineage>
        <taxon>Eukaryota</taxon>
        <taxon>Viridiplantae</taxon>
        <taxon>Streptophyta</taxon>
        <taxon>Embryophyta</taxon>
        <taxon>Tracheophyta</taxon>
        <taxon>Spermatophyta</taxon>
        <taxon>Magnoliopsida</taxon>
        <taxon>Ranunculales</taxon>
        <taxon>Ranunculaceae</taxon>
        <taxon>Thalictroideae</taxon>
        <taxon>Aquilegia</taxon>
    </lineage>
</organism>
<evidence type="ECO:0000259" key="3">
    <source>
        <dbReference type="Pfam" id="PF00954"/>
    </source>
</evidence>
<dbReference type="InParanoid" id="A0A2G5CKM9"/>
<name>A0A2G5CKM9_AQUCA</name>
<keyword evidence="2" id="KW-1015">Disulfide bond</keyword>
<dbReference type="InterPro" id="IPR051343">
    <property type="entry name" value="G-type_lectin_kinases/EP1-like"/>
</dbReference>
<evidence type="ECO:0000256" key="2">
    <source>
        <dbReference type="ARBA" id="ARBA00023157"/>
    </source>
</evidence>
<dbReference type="PANTHER" id="PTHR47976:SF66">
    <property type="entry name" value="G-TYPE LECTIN S-RECEPTOR-LIKE SERINE_THREONINE-PROTEIN KINASE SD2-5"/>
    <property type="match status" value="1"/>
</dbReference>
<dbReference type="Pfam" id="PF01453">
    <property type="entry name" value="B_lectin"/>
    <property type="match status" value="1"/>
</dbReference>
<dbReference type="InterPro" id="IPR000858">
    <property type="entry name" value="S_locus_glycoprot_dom"/>
</dbReference>
<keyword evidence="6" id="KW-1185">Reference proteome</keyword>
<dbReference type="InterPro" id="IPR001480">
    <property type="entry name" value="Bulb-type_lectin_dom"/>
</dbReference>
<dbReference type="InterPro" id="IPR036426">
    <property type="entry name" value="Bulb-type_lectin_dom_sf"/>
</dbReference>
<evidence type="ECO:0008006" key="7">
    <source>
        <dbReference type="Google" id="ProtNLM"/>
    </source>
</evidence>
<protein>
    <recommendedName>
        <fullName evidence="7">Bulb-type lectin domain-containing protein</fullName>
    </recommendedName>
</protein>
<gene>
    <name evidence="5" type="ORF">AQUCO_04700014v1</name>
</gene>
<evidence type="ECO:0000313" key="6">
    <source>
        <dbReference type="Proteomes" id="UP000230069"/>
    </source>
</evidence>
<evidence type="ECO:0000256" key="1">
    <source>
        <dbReference type="ARBA" id="ARBA00022729"/>
    </source>
</evidence>
<dbReference type="AlphaFoldDB" id="A0A2G5CKM9"/>
<dbReference type="SUPFAM" id="SSF51110">
    <property type="entry name" value="alpha-D-mannose-specific plant lectins"/>
    <property type="match status" value="1"/>
</dbReference>
<dbReference type="Pfam" id="PF00954">
    <property type="entry name" value="S_locus_glycop"/>
    <property type="match status" value="1"/>
</dbReference>
<feature type="domain" description="S-locus glycoprotein" evidence="3">
    <location>
        <begin position="51"/>
        <end position="130"/>
    </location>
</feature>
<evidence type="ECO:0000259" key="4">
    <source>
        <dbReference type="Pfam" id="PF01453"/>
    </source>
</evidence>
<dbReference type="EMBL" id="KZ305064">
    <property type="protein sequence ID" value="PIA31872.1"/>
    <property type="molecule type" value="Genomic_DNA"/>
</dbReference>
<reference evidence="5 6" key="1">
    <citation type="submission" date="2017-09" db="EMBL/GenBank/DDBJ databases">
        <title>WGS assembly of Aquilegia coerulea Goldsmith.</title>
        <authorList>
            <person name="Hodges S."/>
            <person name="Kramer E."/>
            <person name="Nordborg M."/>
            <person name="Tomkins J."/>
            <person name="Borevitz J."/>
            <person name="Derieg N."/>
            <person name="Yan J."/>
            <person name="Mihaltcheva S."/>
            <person name="Hayes R.D."/>
            <person name="Rokhsar D."/>
        </authorList>
    </citation>
    <scope>NUCLEOTIDE SEQUENCE [LARGE SCALE GENOMIC DNA]</scope>
    <source>
        <strain evidence="6">cv. Goldsmith</strain>
    </source>
</reference>
<dbReference type="OrthoDB" id="4062651at2759"/>
<dbReference type="Proteomes" id="UP000230069">
    <property type="component" value="Unassembled WGS sequence"/>
</dbReference>
<proteinExistence type="predicted"/>